<dbReference type="InterPro" id="IPR002898">
    <property type="entry name" value="MotA_ExbB_proton_chnl"/>
</dbReference>
<dbReference type="PANTHER" id="PTHR30433">
    <property type="entry name" value="CHEMOTAXIS PROTEIN MOTA"/>
    <property type="match status" value="1"/>
</dbReference>
<dbReference type="GO" id="GO:0006935">
    <property type="term" value="P:chemotaxis"/>
    <property type="evidence" value="ECO:0007669"/>
    <property type="project" value="InterPro"/>
</dbReference>
<dbReference type="GO" id="GO:0015031">
    <property type="term" value="P:protein transport"/>
    <property type="evidence" value="ECO:0007669"/>
    <property type="project" value="UniProtKB-KW"/>
</dbReference>
<keyword evidence="4 7" id="KW-1133">Transmembrane helix</keyword>
<evidence type="ECO:0000256" key="7">
    <source>
        <dbReference type="SAM" id="Phobius"/>
    </source>
</evidence>
<dbReference type="Pfam" id="PF01618">
    <property type="entry name" value="MotA_ExbB"/>
    <property type="match status" value="1"/>
</dbReference>
<evidence type="ECO:0000256" key="3">
    <source>
        <dbReference type="ARBA" id="ARBA00022692"/>
    </source>
</evidence>
<evidence type="ECO:0000256" key="6">
    <source>
        <dbReference type="RuleBase" id="RU004057"/>
    </source>
</evidence>
<organism evidence="9 10">
    <name type="scientific">Candidatus Wallbacteria bacterium GWC2_49_35</name>
    <dbReference type="NCBI Taxonomy" id="1817813"/>
    <lineage>
        <taxon>Bacteria</taxon>
        <taxon>Candidatus Walliibacteriota</taxon>
    </lineage>
</organism>
<reference evidence="9 10" key="1">
    <citation type="journal article" date="2016" name="Nat. Commun.">
        <title>Thousands of microbial genomes shed light on interconnected biogeochemical processes in an aquifer system.</title>
        <authorList>
            <person name="Anantharaman K."/>
            <person name="Brown C.T."/>
            <person name="Hug L.A."/>
            <person name="Sharon I."/>
            <person name="Castelle C.J."/>
            <person name="Probst A.J."/>
            <person name="Thomas B.C."/>
            <person name="Singh A."/>
            <person name="Wilkins M.J."/>
            <person name="Karaoz U."/>
            <person name="Brodie E.L."/>
            <person name="Williams K.H."/>
            <person name="Hubbard S.S."/>
            <person name="Banfield J.F."/>
        </authorList>
    </citation>
    <scope>NUCLEOTIDE SEQUENCE [LARGE SCALE GENOMIC DNA]</scope>
</reference>
<evidence type="ECO:0000259" key="8">
    <source>
        <dbReference type="Pfam" id="PF01618"/>
    </source>
</evidence>
<dbReference type="GO" id="GO:0071978">
    <property type="term" value="P:bacterial-type flagellum-dependent swarming motility"/>
    <property type="evidence" value="ECO:0007669"/>
    <property type="project" value="InterPro"/>
</dbReference>
<feature type="transmembrane region" description="Helical" evidence="7">
    <location>
        <begin position="29"/>
        <end position="51"/>
    </location>
</feature>
<dbReference type="Proteomes" id="UP000178735">
    <property type="component" value="Unassembled WGS sequence"/>
</dbReference>
<evidence type="ECO:0000313" key="10">
    <source>
        <dbReference type="Proteomes" id="UP000178735"/>
    </source>
</evidence>
<dbReference type="AlphaFoldDB" id="A0A1F7WQ35"/>
<feature type="transmembrane region" description="Helical" evidence="7">
    <location>
        <begin position="145"/>
        <end position="166"/>
    </location>
</feature>
<name>A0A1F7WQ35_9BACT</name>
<keyword evidence="2" id="KW-1003">Cell membrane</keyword>
<dbReference type="EMBL" id="MGFH01000139">
    <property type="protein sequence ID" value="OGM04637.1"/>
    <property type="molecule type" value="Genomic_DNA"/>
</dbReference>
<accession>A0A1F7WQ35</accession>
<protein>
    <recommendedName>
        <fullName evidence="8">MotA/TolQ/ExbB proton channel domain-containing protein</fullName>
    </recommendedName>
</protein>
<proteinExistence type="inferred from homology"/>
<evidence type="ECO:0000256" key="1">
    <source>
        <dbReference type="ARBA" id="ARBA00004651"/>
    </source>
</evidence>
<evidence type="ECO:0000313" key="9">
    <source>
        <dbReference type="EMBL" id="OGM04637.1"/>
    </source>
</evidence>
<feature type="domain" description="MotA/TolQ/ExbB proton channel" evidence="8">
    <location>
        <begin position="100"/>
        <end position="219"/>
    </location>
</feature>
<sequence length="257" mass="28094">MDITTVFGILGAGLTIVISLYAEGGHLGSLVNIGAIFLILSGTFCATMTAFPLERFRQAPRFLKKAFLYKHEDPAVILQTLFRLAEKARREGLLSLEDEKDNVENLFFRKGLQLVVDGIDPQLIQKILESEIDMKGEEEKVGSEIFGIAGGFSPTLGIIGTVMGLIHMLEGLGRTQGAGDLGKAVAVAFIATFFGVSMANLVWLPISLKLKERMKEEQNLLYCIMEGVLAIQGGDNTAIIKEKLRTFFPNEIEALGK</sequence>
<keyword evidence="3 7" id="KW-0812">Transmembrane</keyword>
<dbReference type="GO" id="GO:0005886">
    <property type="term" value="C:plasma membrane"/>
    <property type="evidence" value="ECO:0007669"/>
    <property type="project" value="UniProtKB-SubCell"/>
</dbReference>
<feature type="transmembrane region" description="Helical" evidence="7">
    <location>
        <begin position="186"/>
        <end position="206"/>
    </location>
</feature>
<evidence type="ECO:0000256" key="2">
    <source>
        <dbReference type="ARBA" id="ARBA00022475"/>
    </source>
</evidence>
<keyword evidence="6" id="KW-0653">Protein transport</keyword>
<evidence type="ECO:0000256" key="5">
    <source>
        <dbReference type="ARBA" id="ARBA00023136"/>
    </source>
</evidence>
<dbReference type="STRING" id="1817813.A2008_05335"/>
<comment type="subcellular location">
    <subcellularLocation>
        <location evidence="1">Cell membrane</location>
        <topology evidence="1">Multi-pass membrane protein</topology>
    </subcellularLocation>
    <subcellularLocation>
        <location evidence="6">Membrane</location>
        <topology evidence="6">Multi-pass membrane protein</topology>
    </subcellularLocation>
</comment>
<keyword evidence="6" id="KW-0813">Transport</keyword>
<dbReference type="InterPro" id="IPR047055">
    <property type="entry name" value="MotA-like"/>
</dbReference>
<evidence type="ECO:0000256" key="4">
    <source>
        <dbReference type="ARBA" id="ARBA00022989"/>
    </source>
</evidence>
<gene>
    <name evidence="9" type="ORF">A2008_05335</name>
</gene>
<comment type="caution">
    <text evidence="9">The sequence shown here is derived from an EMBL/GenBank/DDBJ whole genome shotgun (WGS) entry which is preliminary data.</text>
</comment>
<keyword evidence="5 7" id="KW-0472">Membrane</keyword>
<comment type="similarity">
    <text evidence="6">Belongs to the exbB/tolQ family.</text>
</comment>